<dbReference type="Proteomes" id="UP000799757">
    <property type="component" value="Unassembled WGS sequence"/>
</dbReference>
<gene>
    <name evidence="2" type="ORF">K505DRAFT_344477</name>
</gene>
<organism evidence="2 3">
    <name type="scientific">Melanomma pulvis-pyrius CBS 109.77</name>
    <dbReference type="NCBI Taxonomy" id="1314802"/>
    <lineage>
        <taxon>Eukaryota</taxon>
        <taxon>Fungi</taxon>
        <taxon>Dikarya</taxon>
        <taxon>Ascomycota</taxon>
        <taxon>Pezizomycotina</taxon>
        <taxon>Dothideomycetes</taxon>
        <taxon>Pleosporomycetidae</taxon>
        <taxon>Pleosporales</taxon>
        <taxon>Melanommataceae</taxon>
        <taxon>Melanomma</taxon>
    </lineage>
</organism>
<feature type="region of interest" description="Disordered" evidence="1">
    <location>
        <begin position="1"/>
        <end position="27"/>
    </location>
</feature>
<proteinExistence type="predicted"/>
<name>A0A6A6WNJ7_9PLEO</name>
<dbReference type="AlphaFoldDB" id="A0A6A6WNJ7"/>
<accession>A0A6A6WNJ7</accession>
<evidence type="ECO:0000313" key="2">
    <source>
        <dbReference type="EMBL" id="KAF2785650.1"/>
    </source>
</evidence>
<feature type="compositionally biased region" description="Polar residues" evidence="1">
    <location>
        <begin position="13"/>
        <end position="26"/>
    </location>
</feature>
<feature type="compositionally biased region" description="Basic and acidic residues" evidence="1">
    <location>
        <begin position="1"/>
        <end position="12"/>
    </location>
</feature>
<reference evidence="2" key="1">
    <citation type="journal article" date="2020" name="Stud. Mycol.">
        <title>101 Dothideomycetes genomes: a test case for predicting lifestyles and emergence of pathogens.</title>
        <authorList>
            <person name="Haridas S."/>
            <person name="Albert R."/>
            <person name="Binder M."/>
            <person name="Bloem J."/>
            <person name="Labutti K."/>
            <person name="Salamov A."/>
            <person name="Andreopoulos B."/>
            <person name="Baker S."/>
            <person name="Barry K."/>
            <person name="Bills G."/>
            <person name="Bluhm B."/>
            <person name="Cannon C."/>
            <person name="Castanera R."/>
            <person name="Culley D."/>
            <person name="Daum C."/>
            <person name="Ezra D."/>
            <person name="Gonzalez J."/>
            <person name="Henrissat B."/>
            <person name="Kuo A."/>
            <person name="Liang C."/>
            <person name="Lipzen A."/>
            <person name="Lutzoni F."/>
            <person name="Magnuson J."/>
            <person name="Mondo S."/>
            <person name="Nolan M."/>
            <person name="Ohm R."/>
            <person name="Pangilinan J."/>
            <person name="Park H.-J."/>
            <person name="Ramirez L."/>
            <person name="Alfaro M."/>
            <person name="Sun H."/>
            <person name="Tritt A."/>
            <person name="Yoshinaga Y."/>
            <person name="Zwiers L.-H."/>
            <person name="Turgeon B."/>
            <person name="Goodwin S."/>
            <person name="Spatafora J."/>
            <person name="Crous P."/>
            <person name="Grigoriev I."/>
        </authorList>
    </citation>
    <scope>NUCLEOTIDE SEQUENCE</scope>
    <source>
        <strain evidence="2">CBS 109.77</strain>
    </source>
</reference>
<dbReference type="EMBL" id="MU002769">
    <property type="protein sequence ID" value="KAF2785650.1"/>
    <property type="molecule type" value="Genomic_DNA"/>
</dbReference>
<sequence>MSAKERPRKDTISAKNSDQENIQSLEDQCRPVTPWPLGHLPRRNLACQGHLDQCQHVEPVIAEGDQLYAEDVGEADDEEIGKLKVKRMLDLIGNMKRRVVLLLDQALVDDPLVHLPLDQLVDDLLLLGHAVGDARGSLGRRRELLDVEEGPGEAVTPHVLEDLLEVGVLNRSVGGGEREREGEAEAEAGGGRGVRGLACIRTRVK</sequence>
<evidence type="ECO:0000313" key="3">
    <source>
        <dbReference type="Proteomes" id="UP000799757"/>
    </source>
</evidence>
<protein>
    <submittedName>
        <fullName evidence="2">Uncharacterized protein</fullName>
    </submittedName>
</protein>
<keyword evidence="3" id="KW-1185">Reference proteome</keyword>
<evidence type="ECO:0000256" key="1">
    <source>
        <dbReference type="SAM" id="MobiDB-lite"/>
    </source>
</evidence>